<keyword evidence="3" id="KW-1185">Reference proteome</keyword>
<dbReference type="EMBL" id="CAJPDR010000134">
    <property type="protein sequence ID" value="CAF9920245.1"/>
    <property type="molecule type" value="Genomic_DNA"/>
</dbReference>
<feature type="compositionally biased region" description="Polar residues" evidence="1">
    <location>
        <begin position="9"/>
        <end position="18"/>
    </location>
</feature>
<dbReference type="OrthoDB" id="422106at2759"/>
<dbReference type="GO" id="GO:0003729">
    <property type="term" value="F:mRNA binding"/>
    <property type="evidence" value="ECO:0007669"/>
    <property type="project" value="InterPro"/>
</dbReference>
<feature type="compositionally biased region" description="Basic and acidic residues" evidence="1">
    <location>
        <begin position="224"/>
        <end position="235"/>
    </location>
</feature>
<dbReference type="GO" id="GO:0005634">
    <property type="term" value="C:nucleus"/>
    <property type="evidence" value="ECO:0007669"/>
    <property type="project" value="TreeGrafter"/>
</dbReference>
<dbReference type="AlphaFoldDB" id="A0A8H3IGS3"/>
<feature type="compositionally biased region" description="Basic and acidic residues" evidence="1">
    <location>
        <begin position="243"/>
        <end position="309"/>
    </location>
</feature>
<feature type="compositionally biased region" description="Basic and acidic residues" evidence="1">
    <location>
        <begin position="196"/>
        <end position="207"/>
    </location>
</feature>
<dbReference type="PANTHER" id="PTHR16291">
    <property type="entry name" value="NUCLEAR CAP-BINDING PROTEIN SUBUNIT 3"/>
    <property type="match status" value="1"/>
</dbReference>
<protein>
    <submittedName>
        <fullName evidence="2">Uncharacterized protein</fullName>
    </submittedName>
</protein>
<feature type="compositionally biased region" description="Polar residues" evidence="1">
    <location>
        <begin position="417"/>
        <end position="428"/>
    </location>
</feature>
<evidence type="ECO:0000313" key="3">
    <source>
        <dbReference type="Proteomes" id="UP000664203"/>
    </source>
</evidence>
<accession>A0A8H3IGS3</accession>
<dbReference type="GO" id="GO:0000340">
    <property type="term" value="F:RNA 7-methylguanosine cap binding"/>
    <property type="evidence" value="ECO:0007669"/>
    <property type="project" value="InterPro"/>
</dbReference>
<feature type="region of interest" description="Disordered" evidence="1">
    <location>
        <begin position="174"/>
        <end position="325"/>
    </location>
</feature>
<comment type="caution">
    <text evidence="2">The sequence shown here is derived from an EMBL/GenBank/DDBJ whole genome shotgun (WGS) entry which is preliminary data.</text>
</comment>
<dbReference type="PANTHER" id="PTHR16291:SF0">
    <property type="entry name" value="NUCLEAR CAP-BINDING PROTEIN SUBUNIT 3"/>
    <property type="match status" value="1"/>
</dbReference>
<reference evidence="2" key="1">
    <citation type="submission" date="2021-03" db="EMBL/GenBank/DDBJ databases">
        <authorList>
            <person name="Tagirdzhanova G."/>
        </authorList>
    </citation>
    <scope>NUCLEOTIDE SEQUENCE</scope>
</reference>
<organism evidence="2 3">
    <name type="scientific">Alectoria fallacina</name>
    <dbReference type="NCBI Taxonomy" id="1903189"/>
    <lineage>
        <taxon>Eukaryota</taxon>
        <taxon>Fungi</taxon>
        <taxon>Dikarya</taxon>
        <taxon>Ascomycota</taxon>
        <taxon>Pezizomycotina</taxon>
        <taxon>Lecanoromycetes</taxon>
        <taxon>OSLEUM clade</taxon>
        <taxon>Lecanoromycetidae</taxon>
        <taxon>Lecanorales</taxon>
        <taxon>Lecanorineae</taxon>
        <taxon>Parmeliaceae</taxon>
        <taxon>Alectoria</taxon>
    </lineage>
</organism>
<proteinExistence type="predicted"/>
<dbReference type="Pfam" id="PF10309">
    <property type="entry name" value="NCBP3"/>
    <property type="match status" value="1"/>
</dbReference>
<evidence type="ECO:0000313" key="2">
    <source>
        <dbReference type="EMBL" id="CAF9920245.1"/>
    </source>
</evidence>
<feature type="region of interest" description="Disordered" evidence="1">
    <location>
        <begin position="1"/>
        <end position="21"/>
    </location>
</feature>
<dbReference type="Proteomes" id="UP000664203">
    <property type="component" value="Unassembled WGS sequence"/>
</dbReference>
<dbReference type="InterPro" id="IPR019416">
    <property type="entry name" value="NCBP3"/>
</dbReference>
<feature type="region of interest" description="Disordered" evidence="1">
    <location>
        <begin position="402"/>
        <end position="451"/>
    </location>
</feature>
<name>A0A8H3IGS3_9LECA</name>
<sequence>MELSYPGSALQQGFNGDHNTADMELDDMDLDIDLGDDFNEPLPVTNTISDHVVPLNHISHSELASHKVHIRGLENLTTSDIKTFSMEHYPSRTPPRVEWIDDTSANLVFEGDETALRALQHLALPSNENDSLPLSRLRAAKAPSTNPGSSLYLRIATITDQKRPRAYEASRFYMMHPEHDPREQRRRGRSLQGNGDYRRKGYSDDEHRRRRRRGIEAGFDASMYDDRAASSRRDSTSPSANERGIEEKRSARLRGDSYRPARDERNRRNGARTSRDRSASPNGRDRHTPPPTYRSRDPHPFPHENKGKELFPSISRSDRDADRNDTDLFSSRMLAEDVAKALSSTKSALAREATPNGKDIFSNRMRVAEAKKELFPHKVNPSKHSRSDAFDAADETADLFANGMSVPFTDGPGPRKNPTSRLRSSGSKSEVDGGDIGRGLNIRGASSQQNQGFSIRGGAAVNAFGTIKELCPGKAAGNAGKELFAEKVEGRGGRRKAEDMFN</sequence>
<gene>
    <name evidence="2" type="ORF">ALECFALPRED_001463</name>
</gene>
<feature type="compositionally biased region" description="Basic and acidic residues" evidence="1">
    <location>
        <begin position="316"/>
        <end position="325"/>
    </location>
</feature>
<evidence type="ECO:0000256" key="1">
    <source>
        <dbReference type="SAM" id="MobiDB-lite"/>
    </source>
</evidence>